<protein>
    <submittedName>
        <fullName evidence="1">Uncharacterized protein</fullName>
    </submittedName>
</protein>
<dbReference type="AlphaFoldDB" id="A0A8J2KIX9"/>
<name>A0A8J2KIX9_9HEXA</name>
<evidence type="ECO:0000313" key="1">
    <source>
        <dbReference type="EMBL" id="CAG7817282.1"/>
    </source>
</evidence>
<feature type="non-terminal residue" evidence="1">
    <location>
        <position position="1"/>
    </location>
</feature>
<keyword evidence="2" id="KW-1185">Reference proteome</keyword>
<accession>A0A8J2KIX9</accession>
<evidence type="ECO:0000313" key="2">
    <source>
        <dbReference type="Proteomes" id="UP000708208"/>
    </source>
</evidence>
<comment type="caution">
    <text evidence="1">The sequence shown here is derived from an EMBL/GenBank/DDBJ whole genome shotgun (WGS) entry which is preliminary data.</text>
</comment>
<dbReference type="EMBL" id="CAJVCH010390593">
    <property type="protein sequence ID" value="CAG7817282.1"/>
    <property type="molecule type" value="Genomic_DNA"/>
</dbReference>
<organism evidence="1 2">
    <name type="scientific">Allacma fusca</name>
    <dbReference type="NCBI Taxonomy" id="39272"/>
    <lineage>
        <taxon>Eukaryota</taxon>
        <taxon>Metazoa</taxon>
        <taxon>Ecdysozoa</taxon>
        <taxon>Arthropoda</taxon>
        <taxon>Hexapoda</taxon>
        <taxon>Collembola</taxon>
        <taxon>Symphypleona</taxon>
        <taxon>Sminthuridae</taxon>
        <taxon>Allacma</taxon>
    </lineage>
</organism>
<reference evidence="1" key="1">
    <citation type="submission" date="2021-06" db="EMBL/GenBank/DDBJ databases">
        <authorList>
            <person name="Hodson N. C."/>
            <person name="Mongue J. A."/>
            <person name="Jaron S. K."/>
        </authorList>
    </citation>
    <scope>NUCLEOTIDE SEQUENCE</scope>
</reference>
<dbReference type="Proteomes" id="UP000708208">
    <property type="component" value="Unassembled WGS sequence"/>
</dbReference>
<sequence length="133" mass="15272">KNSRCNSTEMGILRGSFSFNSEVTIPSLMCEPIWGNKFGDWLQSAKKSGLYDCITEKTAFSRAQHKCTVGSDSTYQKTGIFPPFRAYLQEFESCSVPLLHLCEGPDNSRRIKKLFQFIMRTAIQNYDLFWSNF</sequence>
<proteinExistence type="predicted"/>
<gene>
    <name evidence="1" type="ORF">AFUS01_LOCUS27860</name>
</gene>